<feature type="compositionally biased region" description="Low complexity" evidence="1">
    <location>
        <begin position="105"/>
        <end position="117"/>
    </location>
</feature>
<feature type="region of interest" description="Disordered" evidence="1">
    <location>
        <begin position="242"/>
        <end position="318"/>
    </location>
</feature>
<gene>
    <name evidence="4" type="primary">LOC113060684</name>
</gene>
<sequence>MTSLTGNKDRSGTRSRKYGMTDSSPTKSPSFSPETWYRKAYEESRSASRPVPEGAGSMPGSSGTPSPGSGISSPGSFSGSPVTISPGINTGSPGSLGGSPGFGTGSPASGSGSSPGSDRGIWCENCNARLVELKRQALKLLIPGPYSSKDPSFSLLIHEKLQVPNSTRKAWNERDGRCDVCATHLSQLKQEAVHMVLSLDQCDVSPGSPPSLASLVGSRSVLQGPTPPRDWAFLPTGYHSSASSTVSATTSTSTPTITNASNGGSSHHPAYPKHGPKPNSLGVSNGVEKKNNSPGHAGKSTGPQQPHLSSSPSNTNGTVLSSVALQAHQYLDGTWTSGHLSRANGVTLYPYQISQMVSEGNREGLNEAALNRYNADRPNAYSSPAAPPPAPVTTAPSSGTSAAASFFARAAQKLNLSSKKKKQRPAPPVACDPPLFPTNFSGILQVSPPPAPPCLLRAVNKVKDTPGLGKVRSFSKNGCI</sequence>
<feature type="compositionally biased region" description="Gly residues" evidence="1">
    <location>
        <begin position="94"/>
        <end position="104"/>
    </location>
</feature>
<dbReference type="GO" id="GO:0003777">
    <property type="term" value="F:microtubule motor activity"/>
    <property type="evidence" value="ECO:0007669"/>
    <property type="project" value="InterPro"/>
</dbReference>
<feature type="region of interest" description="Disordered" evidence="1">
    <location>
        <begin position="1"/>
        <end position="118"/>
    </location>
</feature>
<keyword evidence="3" id="KW-1185">Reference proteome</keyword>
<dbReference type="RefSeq" id="XP_026085594.1">
    <property type="nucleotide sequence ID" value="XM_026229809.1"/>
</dbReference>
<dbReference type="Pfam" id="PF23081">
    <property type="entry name" value="HTH_KIF26A_B_1st"/>
    <property type="match status" value="1"/>
</dbReference>
<dbReference type="AlphaFoldDB" id="A0A6P6LM47"/>
<dbReference type="GeneID" id="113060684"/>
<feature type="compositionally biased region" description="Low complexity" evidence="1">
    <location>
        <begin position="242"/>
        <end position="261"/>
    </location>
</feature>
<reference evidence="4" key="1">
    <citation type="submission" date="2025-08" db="UniProtKB">
        <authorList>
            <consortium name="RefSeq"/>
        </authorList>
    </citation>
    <scope>IDENTIFICATION</scope>
    <source>
        <strain evidence="4">Wakin</strain>
        <tissue evidence="4">Muscle</tissue>
    </source>
</reference>
<dbReference type="KEGG" id="caua:113060684"/>
<organism evidence="3 4">
    <name type="scientific">Carassius auratus</name>
    <name type="common">Goldfish</name>
    <dbReference type="NCBI Taxonomy" id="7957"/>
    <lineage>
        <taxon>Eukaryota</taxon>
        <taxon>Metazoa</taxon>
        <taxon>Chordata</taxon>
        <taxon>Craniata</taxon>
        <taxon>Vertebrata</taxon>
        <taxon>Euteleostomi</taxon>
        <taxon>Actinopterygii</taxon>
        <taxon>Neopterygii</taxon>
        <taxon>Teleostei</taxon>
        <taxon>Ostariophysi</taxon>
        <taxon>Cypriniformes</taxon>
        <taxon>Cyprinidae</taxon>
        <taxon>Cyprininae</taxon>
        <taxon>Carassius</taxon>
    </lineage>
</organism>
<dbReference type="GO" id="GO:0007018">
    <property type="term" value="P:microtubule-based movement"/>
    <property type="evidence" value="ECO:0007669"/>
    <property type="project" value="InterPro"/>
</dbReference>
<feature type="compositionally biased region" description="Basic and acidic residues" evidence="1">
    <location>
        <begin position="36"/>
        <end position="46"/>
    </location>
</feature>
<dbReference type="PANTHER" id="PTHR21608">
    <property type="entry name" value="KINESIN-LIKE PROTEIN CG14535"/>
    <property type="match status" value="1"/>
</dbReference>
<dbReference type="InterPro" id="IPR027640">
    <property type="entry name" value="Kinesin-like_fam"/>
</dbReference>
<name>A0A6P6LM47_CARAU</name>
<dbReference type="PANTHER" id="PTHR21608:SF8">
    <property type="entry name" value="KINESIN-LIKE PROTEIN KIF26B"/>
    <property type="match status" value="1"/>
</dbReference>
<dbReference type="Proteomes" id="UP000515129">
    <property type="component" value="Chromosome 42"/>
</dbReference>
<evidence type="ECO:0000313" key="4">
    <source>
        <dbReference type="RefSeq" id="XP_026085594.1"/>
    </source>
</evidence>
<dbReference type="OrthoDB" id="6156415at2759"/>
<evidence type="ECO:0000256" key="1">
    <source>
        <dbReference type="SAM" id="MobiDB-lite"/>
    </source>
</evidence>
<feature type="compositionally biased region" description="Polar residues" evidence="1">
    <location>
        <begin position="21"/>
        <end position="33"/>
    </location>
</feature>
<feature type="compositionally biased region" description="Low complexity" evidence="1">
    <location>
        <begin position="54"/>
        <end position="81"/>
    </location>
</feature>
<feature type="domain" description="Kinesin-like protein KIF26A/B helical" evidence="2">
    <location>
        <begin position="120"/>
        <end position="201"/>
    </location>
</feature>
<proteinExistence type="predicted"/>
<feature type="region of interest" description="Disordered" evidence="1">
    <location>
        <begin position="376"/>
        <end position="399"/>
    </location>
</feature>
<evidence type="ECO:0000313" key="3">
    <source>
        <dbReference type="Proteomes" id="UP000515129"/>
    </source>
</evidence>
<protein>
    <submittedName>
        <fullName evidence="4">Kinesin-like protein KIF26B</fullName>
    </submittedName>
</protein>
<feature type="compositionally biased region" description="Polar residues" evidence="1">
    <location>
        <begin position="301"/>
        <end position="318"/>
    </location>
</feature>
<accession>A0A6P6LM47</accession>
<evidence type="ECO:0000259" key="2">
    <source>
        <dbReference type="Pfam" id="PF23081"/>
    </source>
</evidence>
<dbReference type="InterPro" id="IPR057090">
    <property type="entry name" value="HTH_KIF26A_B_1st"/>
</dbReference>